<evidence type="ECO:0000256" key="2">
    <source>
        <dbReference type="ARBA" id="ARBA00006484"/>
    </source>
</evidence>
<evidence type="ECO:0000259" key="9">
    <source>
        <dbReference type="SMART" id="SM00822"/>
    </source>
</evidence>
<feature type="binding site" evidence="7">
    <location>
        <position position="90"/>
    </location>
    <ligand>
        <name>NADP(+)</name>
        <dbReference type="ChEBI" id="CHEBI:58349"/>
    </ligand>
</feature>
<dbReference type="InterPro" id="IPR020904">
    <property type="entry name" value="Sc_DH/Rdtase_CS"/>
</dbReference>
<dbReference type="SMART" id="SM00822">
    <property type="entry name" value="PKS_KR"/>
    <property type="match status" value="1"/>
</dbReference>
<gene>
    <name evidence="10" type="ORF">B5F75_03290</name>
</gene>
<dbReference type="EMBL" id="NFJD01000002">
    <property type="protein sequence ID" value="OUO56882.1"/>
    <property type="molecule type" value="Genomic_DNA"/>
</dbReference>
<keyword evidence="8" id="KW-0444">Lipid biosynthesis</keyword>
<dbReference type="UniPathway" id="UPA00094"/>
<dbReference type="Pfam" id="PF13561">
    <property type="entry name" value="adh_short_C2"/>
    <property type="match status" value="1"/>
</dbReference>
<protein>
    <recommendedName>
        <fullName evidence="8">3-oxoacyl-[acyl-carrier-protein] reductase</fullName>
        <ecNumber evidence="8">1.1.1.100</ecNumber>
    </recommendedName>
</protein>
<dbReference type="FunFam" id="3.40.50.720:FF:000115">
    <property type="entry name" value="3-oxoacyl-[acyl-carrier-protein] reductase FabG"/>
    <property type="match status" value="1"/>
</dbReference>
<dbReference type="PANTHER" id="PTHR42879">
    <property type="entry name" value="3-OXOACYL-(ACYL-CARRIER-PROTEIN) REDUCTASE"/>
    <property type="match status" value="1"/>
</dbReference>
<sequence length="247" mass="25899">MADFKGKTVLVTGATRGIGLAIAEEFAKAGANLAICGTHPDALAPAAKTLSAHGVKVYTQPVNVAHAQDCEQFVQNTLKELGSVDVLVNNAGITKDNLTVRMSEEDWDDVIAVNLKGTFLMSKAALKVMFKKRSGNIVNISSVVGEMGNAGQANYVASKAGIIGLTKTFAKEFGSRGVRVNAVAPGFVQTAMTDALPEDVKAKALEAVPLKRFATTQDIAKAVMFLASEDASYITGHILAVNGGLYI</sequence>
<comment type="catalytic activity">
    <reaction evidence="5 8">
        <text>a (3R)-hydroxyacyl-[ACP] + NADP(+) = a 3-oxoacyl-[ACP] + NADPH + H(+)</text>
        <dbReference type="Rhea" id="RHEA:17397"/>
        <dbReference type="Rhea" id="RHEA-COMP:9916"/>
        <dbReference type="Rhea" id="RHEA-COMP:9945"/>
        <dbReference type="ChEBI" id="CHEBI:15378"/>
        <dbReference type="ChEBI" id="CHEBI:57783"/>
        <dbReference type="ChEBI" id="CHEBI:58349"/>
        <dbReference type="ChEBI" id="CHEBI:78776"/>
        <dbReference type="ChEBI" id="CHEBI:78827"/>
        <dbReference type="EC" id="1.1.1.100"/>
    </reaction>
</comment>
<evidence type="ECO:0000256" key="6">
    <source>
        <dbReference type="PIRSR" id="PIRSR611284-1"/>
    </source>
</evidence>
<dbReference type="InterPro" id="IPR002347">
    <property type="entry name" value="SDR_fam"/>
</dbReference>
<feature type="domain" description="Ketoreductase" evidence="9">
    <location>
        <begin position="7"/>
        <end position="191"/>
    </location>
</feature>
<dbReference type="NCBIfam" id="TIGR01830">
    <property type="entry name" value="3oxo_ACP_reduc"/>
    <property type="match status" value="1"/>
</dbReference>
<dbReference type="InterPro" id="IPR050259">
    <property type="entry name" value="SDR"/>
</dbReference>
<dbReference type="Gene3D" id="3.40.50.720">
    <property type="entry name" value="NAD(P)-binding Rossmann-like Domain"/>
    <property type="match status" value="1"/>
</dbReference>
<evidence type="ECO:0000256" key="3">
    <source>
        <dbReference type="ARBA" id="ARBA00022857"/>
    </source>
</evidence>
<comment type="similarity">
    <text evidence="2 8">Belongs to the short-chain dehydrogenases/reductases (SDR) family.</text>
</comment>
<evidence type="ECO:0000313" key="10">
    <source>
        <dbReference type="EMBL" id="OUO56882.1"/>
    </source>
</evidence>
<reference evidence="11" key="1">
    <citation type="submission" date="2017-04" db="EMBL/GenBank/DDBJ databases">
        <title>Function of individual gut microbiota members based on whole genome sequencing of pure cultures obtained from chicken caecum.</title>
        <authorList>
            <person name="Medvecky M."/>
            <person name="Cejkova D."/>
            <person name="Polansky O."/>
            <person name="Karasova D."/>
            <person name="Kubasova T."/>
            <person name="Cizek A."/>
            <person name="Rychlik I."/>
        </authorList>
    </citation>
    <scope>NUCLEOTIDE SEQUENCE [LARGE SCALE GENOMIC DNA]</scope>
    <source>
        <strain evidence="11">An273</strain>
    </source>
</reference>
<name>A0A1Y4DE05_9BACT</name>
<keyword evidence="11" id="KW-1185">Reference proteome</keyword>
<evidence type="ECO:0000256" key="8">
    <source>
        <dbReference type="RuleBase" id="RU366074"/>
    </source>
</evidence>
<comment type="function">
    <text evidence="1 8">Catalyzes the NADPH-dependent reduction of beta-ketoacyl-ACP substrates to beta-hydroxyacyl-ACP products, the first reductive step in the elongation cycle of fatty acid biosynthesis.</text>
</comment>
<dbReference type="PRINTS" id="PR00081">
    <property type="entry name" value="GDHRDH"/>
</dbReference>
<keyword evidence="8" id="KW-0443">Lipid metabolism</keyword>
<evidence type="ECO:0000256" key="5">
    <source>
        <dbReference type="ARBA" id="ARBA00048508"/>
    </source>
</evidence>
<dbReference type="InterPro" id="IPR011284">
    <property type="entry name" value="3oxo_ACP_reduc"/>
</dbReference>
<comment type="subunit">
    <text evidence="8">Homotetramer.</text>
</comment>
<dbReference type="EC" id="1.1.1.100" evidence="8"/>
<dbReference type="NCBIfam" id="NF004198">
    <property type="entry name" value="PRK05653.1-3"/>
    <property type="match status" value="1"/>
</dbReference>
<feature type="binding site" evidence="7">
    <location>
        <begin position="13"/>
        <end position="16"/>
    </location>
    <ligand>
        <name>NADP(+)</name>
        <dbReference type="ChEBI" id="CHEBI:58349"/>
    </ligand>
</feature>
<dbReference type="PROSITE" id="PS00061">
    <property type="entry name" value="ADH_SHORT"/>
    <property type="match status" value="1"/>
</dbReference>
<accession>A0A1Y4DE05</accession>
<feature type="binding site" evidence="7">
    <location>
        <position position="38"/>
    </location>
    <ligand>
        <name>NADP(+)</name>
        <dbReference type="ChEBI" id="CHEBI:58349"/>
    </ligand>
</feature>
<dbReference type="GO" id="GO:0006633">
    <property type="term" value="P:fatty acid biosynthetic process"/>
    <property type="evidence" value="ECO:0007669"/>
    <property type="project" value="UniProtKB-UniPathway"/>
</dbReference>
<dbReference type="RefSeq" id="WP_087287909.1">
    <property type="nucleotide sequence ID" value="NZ_NFJD01000002.1"/>
</dbReference>
<dbReference type="AlphaFoldDB" id="A0A1Y4DE05"/>
<feature type="binding site" evidence="7">
    <location>
        <begin position="63"/>
        <end position="64"/>
    </location>
    <ligand>
        <name>NADP(+)</name>
        <dbReference type="ChEBI" id="CHEBI:58349"/>
    </ligand>
</feature>
<keyword evidence="3 7" id="KW-0521">NADP</keyword>
<evidence type="ECO:0000313" key="11">
    <source>
        <dbReference type="Proteomes" id="UP000196368"/>
    </source>
</evidence>
<dbReference type="InterPro" id="IPR036291">
    <property type="entry name" value="NAD(P)-bd_dom_sf"/>
</dbReference>
<dbReference type="GO" id="GO:0051287">
    <property type="term" value="F:NAD binding"/>
    <property type="evidence" value="ECO:0007669"/>
    <property type="project" value="UniProtKB-UniRule"/>
</dbReference>
<dbReference type="OrthoDB" id="9803333at2"/>
<feature type="binding site" evidence="7">
    <location>
        <begin position="155"/>
        <end position="159"/>
    </location>
    <ligand>
        <name>NADP(+)</name>
        <dbReference type="ChEBI" id="CHEBI:58349"/>
    </ligand>
</feature>
<comment type="caution">
    <text evidence="10">The sequence shown here is derived from an EMBL/GenBank/DDBJ whole genome shotgun (WGS) entry which is preliminary data.</text>
</comment>
<dbReference type="InterPro" id="IPR057326">
    <property type="entry name" value="KR_dom"/>
</dbReference>
<organism evidence="10 11">
    <name type="scientific">Candidatus Avelusimicrobium gallicola</name>
    <dbReference type="NCBI Taxonomy" id="2562704"/>
    <lineage>
        <taxon>Bacteria</taxon>
        <taxon>Pseudomonadati</taxon>
        <taxon>Elusimicrobiota</taxon>
        <taxon>Elusimicrobia</taxon>
        <taxon>Elusimicrobiales</taxon>
        <taxon>Elusimicrobiaceae</taxon>
        <taxon>Candidatus Avelusimicrobium</taxon>
    </lineage>
</organism>
<evidence type="ECO:0000256" key="4">
    <source>
        <dbReference type="ARBA" id="ARBA00023002"/>
    </source>
</evidence>
<dbReference type="NCBIfam" id="NF005559">
    <property type="entry name" value="PRK07231.1"/>
    <property type="match status" value="1"/>
</dbReference>
<dbReference type="CDD" id="cd05333">
    <property type="entry name" value="BKR_SDR_c"/>
    <property type="match status" value="1"/>
</dbReference>
<dbReference type="PANTHER" id="PTHR42879:SF2">
    <property type="entry name" value="3-OXOACYL-[ACYL-CARRIER-PROTEIN] REDUCTASE FABG"/>
    <property type="match status" value="1"/>
</dbReference>
<dbReference type="GO" id="GO:0004316">
    <property type="term" value="F:3-oxoacyl-[acyl-carrier-protein] reductase (NADPH) activity"/>
    <property type="evidence" value="ECO:0007669"/>
    <property type="project" value="UniProtKB-UniRule"/>
</dbReference>
<dbReference type="SUPFAM" id="SSF51735">
    <property type="entry name" value="NAD(P)-binding Rossmann-fold domains"/>
    <property type="match status" value="1"/>
</dbReference>
<evidence type="ECO:0000256" key="7">
    <source>
        <dbReference type="PIRSR" id="PIRSR611284-2"/>
    </source>
</evidence>
<keyword evidence="8" id="KW-0275">Fatty acid biosynthesis</keyword>
<dbReference type="Proteomes" id="UP000196368">
    <property type="component" value="Unassembled WGS sequence"/>
</dbReference>
<dbReference type="PRINTS" id="PR00080">
    <property type="entry name" value="SDRFAMILY"/>
</dbReference>
<dbReference type="NCBIfam" id="NF009466">
    <property type="entry name" value="PRK12826.1-2"/>
    <property type="match status" value="1"/>
</dbReference>
<evidence type="ECO:0000256" key="1">
    <source>
        <dbReference type="ARBA" id="ARBA00002607"/>
    </source>
</evidence>
<keyword evidence="4 8" id="KW-0560">Oxidoreductase</keyword>
<proteinExistence type="inferred from homology"/>
<feature type="active site" description="Proton acceptor" evidence="6">
    <location>
        <position position="155"/>
    </location>
</feature>
<keyword evidence="8" id="KW-0276">Fatty acid metabolism</keyword>
<comment type="pathway">
    <text evidence="8">Lipid metabolism; fatty acid biosynthesis.</text>
</comment>